<dbReference type="InterPro" id="IPR016032">
    <property type="entry name" value="Sig_transdc_resp-reg_C-effctor"/>
</dbReference>
<feature type="domain" description="Response regulatory" evidence="6">
    <location>
        <begin position="6"/>
        <end position="118"/>
    </location>
</feature>
<evidence type="ECO:0000313" key="7">
    <source>
        <dbReference type="EMBL" id="BCZ81119.1"/>
    </source>
</evidence>
<dbReference type="Pfam" id="PF00072">
    <property type="entry name" value="Response_reg"/>
    <property type="match status" value="1"/>
</dbReference>
<evidence type="ECO:0000313" key="8">
    <source>
        <dbReference type="Proteomes" id="UP001319874"/>
    </source>
</evidence>
<organism evidence="7 8">
    <name type="scientific">Paraburkholderia terrae</name>
    <dbReference type="NCBI Taxonomy" id="311230"/>
    <lineage>
        <taxon>Bacteria</taxon>
        <taxon>Pseudomonadati</taxon>
        <taxon>Pseudomonadota</taxon>
        <taxon>Betaproteobacteria</taxon>
        <taxon>Burkholderiales</taxon>
        <taxon>Burkholderiaceae</taxon>
        <taxon>Paraburkholderia</taxon>
    </lineage>
</organism>
<dbReference type="PANTHER" id="PTHR44688:SF16">
    <property type="entry name" value="DNA-BINDING TRANSCRIPTIONAL ACTIVATOR DEVR_DOSR"/>
    <property type="match status" value="1"/>
</dbReference>
<keyword evidence="4" id="KW-0597">Phosphoprotein</keyword>
<dbReference type="GO" id="GO:0003677">
    <property type="term" value="F:DNA binding"/>
    <property type="evidence" value="ECO:0007669"/>
    <property type="project" value="UniProtKB-KW"/>
</dbReference>
<evidence type="ECO:0000256" key="2">
    <source>
        <dbReference type="ARBA" id="ARBA00023125"/>
    </source>
</evidence>
<gene>
    <name evidence="7" type="primary">nodW_1</name>
    <name evidence="7" type="ORF">PTKU64_47940</name>
</gene>
<keyword evidence="2 7" id="KW-0238">DNA-binding</keyword>
<dbReference type="InterPro" id="IPR001789">
    <property type="entry name" value="Sig_transdc_resp-reg_receiver"/>
</dbReference>
<evidence type="ECO:0000256" key="1">
    <source>
        <dbReference type="ARBA" id="ARBA00023015"/>
    </source>
</evidence>
<dbReference type="PROSITE" id="PS50110">
    <property type="entry name" value="RESPONSE_REGULATORY"/>
    <property type="match status" value="1"/>
</dbReference>
<dbReference type="PROSITE" id="PS50043">
    <property type="entry name" value="HTH_LUXR_2"/>
    <property type="match status" value="1"/>
</dbReference>
<dbReference type="SMART" id="SM00448">
    <property type="entry name" value="REC"/>
    <property type="match status" value="1"/>
</dbReference>
<sequence length="210" mass="23281">MNYEKRVFIVDDDGSVRRALCRLLCSVGYQAEAFDTAQSFLDNADLADRPACVVLDLQLPDLSGLEVQRRLNMKFPVIFITGHGDIDASVDAMKAGALDFMTKPIIEEVLLEAIDRALHRAMADFERRREQANIQSRMASLTPREREVMTHVVAGRLNKQVADNLGIAEATIKIHRARVMTKMHAGSLADLIHLVDKAGNGVSANPESRI</sequence>
<name>A0ABN6JM05_9BURK</name>
<dbReference type="EMBL" id="AP024956">
    <property type="protein sequence ID" value="BCZ81119.1"/>
    <property type="molecule type" value="Genomic_DNA"/>
</dbReference>
<dbReference type="SMART" id="SM00421">
    <property type="entry name" value="HTH_LUXR"/>
    <property type="match status" value="1"/>
</dbReference>
<evidence type="ECO:0000259" key="5">
    <source>
        <dbReference type="PROSITE" id="PS50043"/>
    </source>
</evidence>
<evidence type="ECO:0000256" key="3">
    <source>
        <dbReference type="ARBA" id="ARBA00023163"/>
    </source>
</evidence>
<accession>A0ABN6JM05</accession>
<feature type="modified residue" description="4-aspartylphosphate" evidence="4">
    <location>
        <position position="56"/>
    </location>
</feature>
<evidence type="ECO:0000259" key="6">
    <source>
        <dbReference type="PROSITE" id="PS50110"/>
    </source>
</evidence>
<reference evidence="7 8" key="1">
    <citation type="journal article" date="2022" name="Front. Microbiol.">
        <title>Identification and characterization of a novel class of self-sufficient cytochrome P450 hydroxylase involved in cyclohexanecarboxylate degradation in Paraburkholderia terrae strain KU-64.</title>
        <authorList>
            <person name="Yamamoto T."/>
            <person name="Hasegawa Y."/>
            <person name="Iwaki H."/>
        </authorList>
    </citation>
    <scope>NUCLEOTIDE SEQUENCE [LARGE SCALE GENOMIC DNA]</scope>
    <source>
        <strain evidence="7 8">KU-64</strain>
    </source>
</reference>
<dbReference type="PROSITE" id="PS00622">
    <property type="entry name" value="HTH_LUXR_1"/>
    <property type="match status" value="1"/>
</dbReference>
<proteinExistence type="predicted"/>
<keyword evidence="8" id="KW-1185">Reference proteome</keyword>
<dbReference type="SUPFAM" id="SSF46894">
    <property type="entry name" value="C-terminal effector domain of the bipartite response regulators"/>
    <property type="match status" value="1"/>
</dbReference>
<feature type="domain" description="HTH luxR-type" evidence="5">
    <location>
        <begin position="134"/>
        <end position="199"/>
    </location>
</feature>
<protein>
    <submittedName>
        <fullName evidence="7">DNA-binding response regulator</fullName>
    </submittedName>
</protein>
<dbReference type="Proteomes" id="UP001319874">
    <property type="component" value="Chromosome 2"/>
</dbReference>
<dbReference type="InterPro" id="IPR011006">
    <property type="entry name" value="CheY-like_superfamily"/>
</dbReference>
<dbReference type="Gene3D" id="3.40.50.2300">
    <property type="match status" value="1"/>
</dbReference>
<dbReference type="RefSeq" id="WP_229513636.1">
    <property type="nucleotide sequence ID" value="NZ_AP024956.1"/>
</dbReference>
<dbReference type="InterPro" id="IPR036388">
    <property type="entry name" value="WH-like_DNA-bd_sf"/>
</dbReference>
<dbReference type="Gene3D" id="1.10.10.10">
    <property type="entry name" value="Winged helix-like DNA-binding domain superfamily/Winged helix DNA-binding domain"/>
    <property type="match status" value="1"/>
</dbReference>
<keyword evidence="3" id="KW-0804">Transcription</keyword>
<dbReference type="PANTHER" id="PTHR44688">
    <property type="entry name" value="DNA-BINDING TRANSCRIPTIONAL ACTIVATOR DEVR_DOSR"/>
    <property type="match status" value="1"/>
</dbReference>
<dbReference type="PRINTS" id="PR00038">
    <property type="entry name" value="HTHLUXR"/>
</dbReference>
<dbReference type="SUPFAM" id="SSF52172">
    <property type="entry name" value="CheY-like"/>
    <property type="match status" value="1"/>
</dbReference>
<dbReference type="Pfam" id="PF00196">
    <property type="entry name" value="GerE"/>
    <property type="match status" value="1"/>
</dbReference>
<dbReference type="InterPro" id="IPR000792">
    <property type="entry name" value="Tscrpt_reg_LuxR_C"/>
</dbReference>
<keyword evidence="1" id="KW-0805">Transcription regulation</keyword>
<dbReference type="CDD" id="cd06170">
    <property type="entry name" value="LuxR_C_like"/>
    <property type="match status" value="1"/>
</dbReference>
<evidence type="ECO:0000256" key="4">
    <source>
        <dbReference type="PROSITE-ProRule" id="PRU00169"/>
    </source>
</evidence>